<organism evidence="7 8">
    <name type="scientific">Xenorhabdus budapestensis</name>
    <dbReference type="NCBI Taxonomy" id="290110"/>
    <lineage>
        <taxon>Bacteria</taxon>
        <taxon>Pseudomonadati</taxon>
        <taxon>Pseudomonadota</taxon>
        <taxon>Gammaproteobacteria</taxon>
        <taxon>Enterobacterales</taxon>
        <taxon>Morganellaceae</taxon>
        <taxon>Xenorhabdus</taxon>
    </lineage>
</organism>
<evidence type="ECO:0000256" key="2">
    <source>
        <dbReference type="ARBA" id="ARBA00022692"/>
    </source>
</evidence>
<dbReference type="InterPro" id="IPR007430">
    <property type="entry name" value="VirB8"/>
</dbReference>
<evidence type="ECO:0000259" key="6">
    <source>
        <dbReference type="Pfam" id="PF04335"/>
    </source>
</evidence>
<dbReference type="EMBL" id="NIBS01000021">
    <property type="protein sequence ID" value="PHM25046.1"/>
    <property type="molecule type" value="Genomic_DNA"/>
</dbReference>
<evidence type="ECO:0000313" key="7">
    <source>
        <dbReference type="EMBL" id="PHM25046.1"/>
    </source>
</evidence>
<dbReference type="AlphaFoldDB" id="A0A2D0IT21"/>
<protein>
    <recommendedName>
        <fullName evidence="6">Bacterial virulence protein VirB8 domain-containing protein</fullName>
    </recommendedName>
</protein>
<gene>
    <name evidence="7" type="ORF">Xbud_03119</name>
</gene>
<evidence type="ECO:0000256" key="5">
    <source>
        <dbReference type="SAM" id="Phobius"/>
    </source>
</evidence>
<comment type="subcellular location">
    <subcellularLocation>
        <location evidence="1">Membrane</location>
        <topology evidence="1">Single-pass membrane protein</topology>
    </subcellularLocation>
</comment>
<reference evidence="7 8" key="1">
    <citation type="journal article" date="2017" name="Nat. Microbiol.">
        <title>Natural product diversity associated with the nematode symbionts Photorhabdus and Xenorhabdus.</title>
        <authorList>
            <person name="Tobias N.J."/>
            <person name="Wolff H."/>
            <person name="Djahanschiri B."/>
            <person name="Grundmann F."/>
            <person name="Kronenwerth M."/>
            <person name="Shi Y.M."/>
            <person name="Simonyi S."/>
            <person name="Grun P."/>
            <person name="Shapiro-Ilan D."/>
            <person name="Pidot S.J."/>
            <person name="Stinear T.P."/>
            <person name="Ebersberger I."/>
            <person name="Bode H.B."/>
        </authorList>
    </citation>
    <scope>NUCLEOTIDE SEQUENCE [LARGE SCALE GENOMIC DNA]</scope>
    <source>
        <strain evidence="7 8">DSM 16342</strain>
    </source>
</reference>
<dbReference type="Gene3D" id="3.10.450.230">
    <property type="entry name" value="VirB8 protein"/>
    <property type="match status" value="1"/>
</dbReference>
<keyword evidence="3 5" id="KW-1133">Transmembrane helix</keyword>
<feature type="transmembrane region" description="Helical" evidence="5">
    <location>
        <begin position="63"/>
        <end position="84"/>
    </location>
</feature>
<name>A0A2D0IT21_XENBU</name>
<feature type="domain" description="Bacterial virulence protein VirB8" evidence="6">
    <location>
        <begin position="45"/>
        <end position="255"/>
    </location>
</feature>
<evidence type="ECO:0000313" key="8">
    <source>
        <dbReference type="Proteomes" id="UP000225833"/>
    </source>
</evidence>
<dbReference type="GO" id="GO:0016020">
    <property type="term" value="C:membrane"/>
    <property type="evidence" value="ECO:0007669"/>
    <property type="project" value="UniProtKB-SubCell"/>
</dbReference>
<dbReference type="Pfam" id="PF04335">
    <property type="entry name" value="VirB8"/>
    <property type="match status" value="1"/>
</dbReference>
<dbReference type="SUPFAM" id="SSF54427">
    <property type="entry name" value="NTF2-like"/>
    <property type="match status" value="1"/>
</dbReference>
<dbReference type="Proteomes" id="UP000225833">
    <property type="component" value="Unassembled WGS sequence"/>
</dbReference>
<evidence type="ECO:0000256" key="4">
    <source>
        <dbReference type="ARBA" id="ARBA00023136"/>
    </source>
</evidence>
<keyword evidence="2 5" id="KW-0812">Transmembrane</keyword>
<proteinExistence type="predicted"/>
<keyword evidence="4 5" id="KW-0472">Membrane</keyword>
<accession>A0A2D0IT21</accession>
<dbReference type="OrthoDB" id="7366154at2"/>
<sequence length="258" mass="29771">MFGKRKKEVIKEAYDIEKGKDNLSPEQGRNIGEASRAYAKAALWFEKHVAEEEKKKTKNAKRLNIFFGVITFMSMGAVLGLTPLKTVEPYLLRVDNNSGYTDIVKYGGNNDANERDDSFWTTTYVRQRESYNFSTQDARYHIVDLMSYPGTFTEYKNFQLSKKGYLEQLGDKRQIRIDINNIVFSQRDKDKHNGTVQIRFTKTILDEAGVPVQEIPATKWLATLSFDYGKPPKVQKDEWLNPRGFAARSYELSQEVGY</sequence>
<comment type="caution">
    <text evidence="7">The sequence shown here is derived from an EMBL/GenBank/DDBJ whole genome shotgun (WGS) entry which is preliminary data.</text>
</comment>
<dbReference type="CDD" id="cd16424">
    <property type="entry name" value="VirB8"/>
    <property type="match status" value="1"/>
</dbReference>
<evidence type="ECO:0000256" key="1">
    <source>
        <dbReference type="ARBA" id="ARBA00004167"/>
    </source>
</evidence>
<evidence type="ECO:0000256" key="3">
    <source>
        <dbReference type="ARBA" id="ARBA00022989"/>
    </source>
</evidence>
<dbReference type="InterPro" id="IPR032710">
    <property type="entry name" value="NTF2-like_dom_sf"/>
</dbReference>